<gene>
    <name evidence="2" type="ORF">CO657_29435</name>
</gene>
<name>A0AAE5WUB5_9HYPH</name>
<evidence type="ECO:0000313" key="3">
    <source>
        <dbReference type="Proteomes" id="UP000220927"/>
    </source>
</evidence>
<reference evidence="2 3" key="1">
    <citation type="submission" date="2019-01" db="EMBL/GenBank/DDBJ databases">
        <title>Genomic insights into the origins and evolution of symbiotic genes in the Phaseolus vulgaris microsymbionts.</title>
        <authorList>
            <person name="Tong W."/>
        </authorList>
    </citation>
    <scope>NUCLEOTIDE SEQUENCE [LARGE SCALE GENOMIC DNA]</scope>
    <source>
        <strain evidence="2 3">FH23</strain>
        <plasmid evidence="3">prapfh23c</plasmid>
    </source>
</reference>
<evidence type="ECO:0000256" key="1">
    <source>
        <dbReference type="SAM" id="MobiDB-lite"/>
    </source>
</evidence>
<evidence type="ECO:0000313" key="2">
    <source>
        <dbReference type="EMBL" id="QAS82504.1"/>
    </source>
</evidence>
<sequence>MSVLTTCSLIPVLGLDPRGVTGIQRAQVLGRGRLLFVKRSIHGADAPWLDSCDIPRVEPADRNEGERGVPLQSCKHRAQEQFG</sequence>
<feature type="region of interest" description="Disordered" evidence="1">
    <location>
        <begin position="59"/>
        <end position="83"/>
    </location>
</feature>
<keyword evidence="2" id="KW-0614">Plasmid</keyword>
<dbReference type="KEGG" id="rad:CO657_29435"/>
<protein>
    <submittedName>
        <fullName evidence="2">Uncharacterized protein</fullName>
    </submittedName>
</protein>
<geneLocation type="plasmid" evidence="3">
    <name>prapfh23c</name>
</geneLocation>
<dbReference type="Proteomes" id="UP000220927">
    <property type="component" value="Plasmid pRapFH23c"/>
</dbReference>
<dbReference type="AlphaFoldDB" id="A0AAE5WUB5"/>
<accession>A0AAE5WUB5</accession>
<organism evidence="2 3">
    <name type="scientific">Rhizobium acidisoli</name>
    <dbReference type="NCBI Taxonomy" id="1538158"/>
    <lineage>
        <taxon>Bacteria</taxon>
        <taxon>Pseudomonadati</taxon>
        <taxon>Pseudomonadota</taxon>
        <taxon>Alphaproteobacteria</taxon>
        <taxon>Hyphomicrobiales</taxon>
        <taxon>Rhizobiaceae</taxon>
        <taxon>Rhizobium/Agrobacterium group</taxon>
        <taxon>Rhizobium</taxon>
    </lineage>
</organism>
<dbReference type="EMBL" id="CP035001">
    <property type="protein sequence ID" value="QAS82504.1"/>
    <property type="molecule type" value="Genomic_DNA"/>
</dbReference>
<proteinExistence type="predicted"/>
<keyword evidence="3" id="KW-1185">Reference proteome</keyword>